<dbReference type="GeneID" id="30993403"/>
<dbReference type="Pfam" id="PF07973">
    <property type="entry name" value="tRNA_SAD"/>
    <property type="match status" value="1"/>
</dbReference>
<comment type="similarity">
    <text evidence="3">Belongs to the class-II aminoacyl-tRNA synthetase family. Alax-L subfamily.</text>
</comment>
<keyword evidence="4" id="KW-0479">Metal-binding</keyword>
<evidence type="ECO:0000259" key="7">
    <source>
        <dbReference type="PROSITE" id="PS50860"/>
    </source>
</evidence>
<dbReference type="RefSeq" id="XP_020075220.1">
    <property type="nucleotide sequence ID" value="XM_020218853.1"/>
</dbReference>
<dbReference type="GO" id="GO:0004813">
    <property type="term" value="F:alanine-tRNA ligase activity"/>
    <property type="evidence" value="ECO:0007669"/>
    <property type="project" value="InterPro"/>
</dbReference>
<dbReference type="EMBL" id="KV454543">
    <property type="protein sequence ID" value="ODV66153.1"/>
    <property type="molecule type" value="Genomic_DNA"/>
</dbReference>
<dbReference type="InterPro" id="IPR018163">
    <property type="entry name" value="Thr/Ala-tRNA-synth_IIc_edit"/>
</dbReference>
<sequence length="447" mass="50013">MPTATSKIVGALACQTNSFLKTLQTTVVSCKDHTPQLSSKDKQNKNKKKTDEVKTSSIPEFEIELEDTNLFPEGGGQPYDTGSIYLPDKHEIKVLRVIRNQLTALHIANEPIEPGTLVKLEVDWERRIDFMQQHTGQHLLSSVFDTHGLDTLSWSMGDMINYIELPKKVDEEVVEKVNAKVNDLILQNIQISVTTPDNHGGELDLSRIPDDYDTSKGIVRVVKIGDIDANPCCGTHLSSTGQIQAISLLHQQNVRGGNSRLFFLCGSRVYKYLNKQHSILKEIQGTYLSCQLDEVVDKVGLLNLNYKQSTSRESNLLKELANIEANKIFEDFKKGSKDIAYVYRFDNNPEYLLVFQKEFTTLMNSNKESGVNLTDKFTLVLLNGDYKSGLGGMIKVLGPKAESLQPEIKNRITNLKGGGKGTSFQGKIPKYEKGELESLLAFLQELN</sequence>
<organism evidence="8 9">
    <name type="scientific">Hyphopichia burtonii NRRL Y-1933</name>
    <dbReference type="NCBI Taxonomy" id="984485"/>
    <lineage>
        <taxon>Eukaryota</taxon>
        <taxon>Fungi</taxon>
        <taxon>Dikarya</taxon>
        <taxon>Ascomycota</taxon>
        <taxon>Saccharomycotina</taxon>
        <taxon>Pichiomycetes</taxon>
        <taxon>Debaryomycetaceae</taxon>
        <taxon>Hyphopichia</taxon>
    </lineage>
</organism>
<keyword evidence="5" id="KW-0862">Zinc</keyword>
<feature type="compositionally biased region" description="Basic and acidic residues" evidence="6">
    <location>
        <begin position="32"/>
        <end position="54"/>
    </location>
</feature>
<evidence type="ECO:0000256" key="2">
    <source>
        <dbReference type="ARBA" id="ARBA00004496"/>
    </source>
</evidence>
<comment type="subcellular location">
    <subcellularLocation>
        <location evidence="2">Cytoplasm</location>
    </subcellularLocation>
</comment>
<gene>
    <name evidence="8" type="ORF">HYPBUDRAFT_111763</name>
</gene>
<dbReference type="GO" id="GO:0043905">
    <property type="term" value="F:L-seryl-tRNA(Thr) hydrolase activity"/>
    <property type="evidence" value="ECO:0007669"/>
    <property type="project" value="EnsemblFungi"/>
</dbReference>
<evidence type="ECO:0000256" key="4">
    <source>
        <dbReference type="ARBA" id="ARBA00022723"/>
    </source>
</evidence>
<feature type="domain" description="Alanyl-transfer RNA synthetases family profile" evidence="7">
    <location>
        <begin position="1"/>
        <end position="275"/>
    </location>
</feature>
<dbReference type="GO" id="GO:0046872">
    <property type="term" value="F:metal ion binding"/>
    <property type="evidence" value="ECO:0007669"/>
    <property type="project" value="UniProtKB-KW"/>
</dbReference>
<dbReference type="SUPFAM" id="SSF55186">
    <property type="entry name" value="ThrRS/AlaRS common domain"/>
    <property type="match status" value="1"/>
</dbReference>
<dbReference type="PROSITE" id="PS50860">
    <property type="entry name" value="AA_TRNA_LIGASE_II_ALA"/>
    <property type="match status" value="1"/>
</dbReference>
<dbReference type="GO" id="GO:0005524">
    <property type="term" value="F:ATP binding"/>
    <property type="evidence" value="ECO:0007669"/>
    <property type="project" value="InterPro"/>
</dbReference>
<dbReference type="OrthoDB" id="288942at2759"/>
<dbReference type="GO" id="GO:0002196">
    <property type="term" value="F:Ser-tRNA(Ala) deacylase activity"/>
    <property type="evidence" value="ECO:0007669"/>
    <property type="project" value="EnsemblFungi"/>
</dbReference>
<dbReference type="SUPFAM" id="SSF50447">
    <property type="entry name" value="Translation proteins"/>
    <property type="match status" value="1"/>
</dbReference>
<name>A0A1E4RFX3_9ASCO</name>
<proteinExistence type="inferred from homology"/>
<dbReference type="GO" id="GO:0003676">
    <property type="term" value="F:nucleic acid binding"/>
    <property type="evidence" value="ECO:0007669"/>
    <property type="project" value="InterPro"/>
</dbReference>
<keyword evidence="9" id="KW-1185">Reference proteome</keyword>
<dbReference type="Gene3D" id="2.40.30.130">
    <property type="match status" value="1"/>
</dbReference>
<dbReference type="PANTHER" id="PTHR43462:SF1">
    <property type="entry name" value="ALANYL-TRNA EDITING PROTEIN AARSD1"/>
    <property type="match status" value="1"/>
</dbReference>
<evidence type="ECO:0000256" key="5">
    <source>
        <dbReference type="ARBA" id="ARBA00022833"/>
    </source>
</evidence>
<dbReference type="PANTHER" id="PTHR43462">
    <property type="entry name" value="ALANYL-TRNA EDITING PROTEIN"/>
    <property type="match status" value="1"/>
</dbReference>
<dbReference type="SMART" id="SM00863">
    <property type="entry name" value="tRNA_SAD"/>
    <property type="match status" value="1"/>
</dbReference>
<protein>
    <submittedName>
        <fullName evidence="8">Alanyl-tRNA synthetase</fullName>
    </submittedName>
</protein>
<evidence type="ECO:0000313" key="8">
    <source>
        <dbReference type="EMBL" id="ODV66153.1"/>
    </source>
</evidence>
<evidence type="ECO:0000256" key="6">
    <source>
        <dbReference type="SAM" id="MobiDB-lite"/>
    </source>
</evidence>
<keyword evidence="8" id="KW-0436">Ligase</keyword>
<comment type="cofactor">
    <cofactor evidence="1">
        <name>Zn(2+)</name>
        <dbReference type="ChEBI" id="CHEBI:29105"/>
    </cofactor>
</comment>
<dbReference type="AlphaFoldDB" id="A0A1E4RFX3"/>
<accession>A0A1E4RFX3</accession>
<reference evidence="9" key="1">
    <citation type="submission" date="2016-05" db="EMBL/GenBank/DDBJ databases">
        <title>Comparative genomics of biotechnologically important yeasts.</title>
        <authorList>
            <consortium name="DOE Joint Genome Institute"/>
            <person name="Riley R."/>
            <person name="Haridas S."/>
            <person name="Wolfe K.H."/>
            <person name="Lopes M.R."/>
            <person name="Hittinger C.T."/>
            <person name="Goker M."/>
            <person name="Salamov A."/>
            <person name="Wisecaver J."/>
            <person name="Long T.M."/>
            <person name="Aerts A.L."/>
            <person name="Barry K."/>
            <person name="Choi C."/>
            <person name="Clum A."/>
            <person name="Coughlan A.Y."/>
            <person name="Deshpande S."/>
            <person name="Douglass A.P."/>
            <person name="Hanson S.J."/>
            <person name="Klenk H.-P."/>
            <person name="Labutti K."/>
            <person name="Lapidus A."/>
            <person name="Lindquist E."/>
            <person name="Lipzen A."/>
            <person name="Meier-Kolthoff J.P."/>
            <person name="Ohm R.A."/>
            <person name="Otillar R.P."/>
            <person name="Pangilinan J."/>
            <person name="Peng Y."/>
            <person name="Rokas A."/>
            <person name="Rosa C.A."/>
            <person name="Scheuner C."/>
            <person name="Sibirny A.A."/>
            <person name="Slot J.C."/>
            <person name="Stielow J.B."/>
            <person name="Sun H."/>
            <person name="Kurtzman C.P."/>
            <person name="Blackwell M."/>
            <person name="Grigoriev I.V."/>
            <person name="Jeffries T.W."/>
        </authorList>
    </citation>
    <scope>NUCLEOTIDE SEQUENCE [LARGE SCALE GENOMIC DNA]</scope>
    <source>
        <strain evidence="9">NRRL Y-1933</strain>
    </source>
</reference>
<dbReference type="GO" id="GO:0006419">
    <property type="term" value="P:alanyl-tRNA aminoacylation"/>
    <property type="evidence" value="ECO:0007669"/>
    <property type="project" value="InterPro"/>
</dbReference>
<dbReference type="Gene3D" id="3.30.980.10">
    <property type="entry name" value="Threonyl-trna Synthetase, Chain A, domain 2"/>
    <property type="match status" value="1"/>
</dbReference>
<dbReference type="InterPro" id="IPR009000">
    <property type="entry name" value="Transl_B-barrel_sf"/>
</dbReference>
<dbReference type="InterPro" id="IPR051335">
    <property type="entry name" value="Alanyl-tRNA_Editing_Enzymes"/>
</dbReference>
<evidence type="ECO:0000256" key="1">
    <source>
        <dbReference type="ARBA" id="ARBA00001947"/>
    </source>
</evidence>
<dbReference type="STRING" id="984485.A0A1E4RFX3"/>
<evidence type="ECO:0000256" key="3">
    <source>
        <dbReference type="ARBA" id="ARBA00008429"/>
    </source>
</evidence>
<keyword evidence="8" id="KW-0030">Aminoacyl-tRNA synthetase</keyword>
<feature type="region of interest" description="Disordered" evidence="6">
    <location>
        <begin position="32"/>
        <end position="55"/>
    </location>
</feature>
<evidence type="ECO:0000313" key="9">
    <source>
        <dbReference type="Proteomes" id="UP000095085"/>
    </source>
</evidence>
<dbReference type="InterPro" id="IPR018165">
    <property type="entry name" value="Ala-tRNA-synth_IIc_core"/>
</dbReference>
<dbReference type="InterPro" id="IPR012947">
    <property type="entry name" value="tRNA_SAD"/>
</dbReference>
<dbReference type="GO" id="GO:0005737">
    <property type="term" value="C:cytoplasm"/>
    <property type="evidence" value="ECO:0007669"/>
    <property type="project" value="UniProtKB-SubCell"/>
</dbReference>
<dbReference type="Proteomes" id="UP000095085">
    <property type="component" value="Unassembled WGS sequence"/>
</dbReference>